<name>A0A0G3WJ54_9BACT</name>
<feature type="DNA-binding region" description="H-T-H motif" evidence="4">
    <location>
        <begin position="22"/>
        <end position="41"/>
    </location>
</feature>
<keyword evidence="7" id="KW-1185">Reference proteome</keyword>
<keyword evidence="1" id="KW-0805">Transcription regulation</keyword>
<reference evidence="6 7" key="1">
    <citation type="submission" date="2014-09" db="EMBL/GenBank/DDBJ databases">
        <title>Complete genome sequence of Endomicrobium proavitum.</title>
        <authorList>
            <person name="Zheng H."/>
        </authorList>
    </citation>
    <scope>NUCLEOTIDE SEQUENCE [LARGE SCALE GENOMIC DNA]</scope>
    <source>
        <strain evidence="6 7">Rsa215</strain>
    </source>
</reference>
<dbReference type="Pfam" id="PF00440">
    <property type="entry name" value="TetR_N"/>
    <property type="match status" value="1"/>
</dbReference>
<keyword evidence="3" id="KW-0804">Transcription</keyword>
<evidence type="ECO:0000259" key="5">
    <source>
        <dbReference type="PROSITE" id="PS50977"/>
    </source>
</evidence>
<keyword evidence="2 4" id="KW-0238">DNA-binding</keyword>
<gene>
    <name evidence="6" type="primary">tetR</name>
    <name evidence="6" type="ORF">Epro_0979</name>
</gene>
<proteinExistence type="predicted"/>
<dbReference type="Pfam" id="PF17932">
    <property type="entry name" value="TetR_C_24"/>
    <property type="match status" value="1"/>
</dbReference>
<dbReference type="RefSeq" id="WP_052570909.1">
    <property type="nucleotide sequence ID" value="NZ_CP009498.1"/>
</dbReference>
<dbReference type="OrthoDB" id="9789566at2"/>
<accession>A0A0G3WJ54</accession>
<dbReference type="InterPro" id="IPR041490">
    <property type="entry name" value="KstR2_TetR_C"/>
</dbReference>
<dbReference type="PROSITE" id="PS50977">
    <property type="entry name" value="HTH_TETR_2"/>
    <property type="match status" value="1"/>
</dbReference>
<evidence type="ECO:0000256" key="4">
    <source>
        <dbReference type="PROSITE-ProRule" id="PRU00335"/>
    </source>
</evidence>
<dbReference type="PANTHER" id="PTHR47506:SF6">
    <property type="entry name" value="HTH-TYPE TRANSCRIPTIONAL REPRESSOR NEMR"/>
    <property type="match status" value="1"/>
</dbReference>
<evidence type="ECO:0000256" key="1">
    <source>
        <dbReference type="ARBA" id="ARBA00023015"/>
    </source>
</evidence>
<dbReference type="Gene3D" id="1.10.10.60">
    <property type="entry name" value="Homeodomain-like"/>
    <property type="match status" value="1"/>
</dbReference>
<evidence type="ECO:0000313" key="7">
    <source>
        <dbReference type="Proteomes" id="UP000035337"/>
    </source>
</evidence>
<dbReference type="AlphaFoldDB" id="A0A0G3WJ54"/>
<evidence type="ECO:0000313" key="6">
    <source>
        <dbReference type="EMBL" id="AKL98358.1"/>
    </source>
</evidence>
<dbReference type="InterPro" id="IPR001647">
    <property type="entry name" value="HTH_TetR"/>
</dbReference>
<dbReference type="GO" id="GO:0003677">
    <property type="term" value="F:DNA binding"/>
    <property type="evidence" value="ECO:0007669"/>
    <property type="project" value="UniProtKB-UniRule"/>
</dbReference>
<protein>
    <submittedName>
        <fullName evidence="6">Putative Transcriptional regulator</fullName>
    </submittedName>
</protein>
<feature type="domain" description="HTH tetR-type" evidence="5">
    <location>
        <begin position="1"/>
        <end position="59"/>
    </location>
</feature>
<sequence length="186" mass="21412">MKNSILAAASKRFARYGFYKTTIEDIASDLNKVKSSLYYYFKTKEEIFKAVMEAELEEFAGALRESVEKESSPKEKLRVFICSHLKIFLKLMQGYCTLSEIYFSKHETVEDLRNVFDKREIALVEKIIEDGNKNKEFNAAEPRSCAYVILTAIKGAEQQYFENKNSKNTLTLSKTLADILVRGISR</sequence>
<evidence type="ECO:0000256" key="2">
    <source>
        <dbReference type="ARBA" id="ARBA00023125"/>
    </source>
</evidence>
<dbReference type="KEGG" id="epo:Epro_0979"/>
<dbReference type="Proteomes" id="UP000035337">
    <property type="component" value="Chromosome"/>
</dbReference>
<dbReference type="SUPFAM" id="SSF48498">
    <property type="entry name" value="Tetracyclin repressor-like, C-terminal domain"/>
    <property type="match status" value="1"/>
</dbReference>
<dbReference type="InterPro" id="IPR009057">
    <property type="entry name" value="Homeodomain-like_sf"/>
</dbReference>
<dbReference type="EMBL" id="CP009498">
    <property type="protein sequence ID" value="AKL98358.1"/>
    <property type="molecule type" value="Genomic_DNA"/>
</dbReference>
<dbReference type="SUPFAM" id="SSF46689">
    <property type="entry name" value="Homeodomain-like"/>
    <property type="match status" value="1"/>
</dbReference>
<organism evidence="6 7">
    <name type="scientific">Endomicrobium proavitum</name>
    <dbReference type="NCBI Taxonomy" id="1408281"/>
    <lineage>
        <taxon>Bacteria</taxon>
        <taxon>Pseudomonadati</taxon>
        <taxon>Elusimicrobiota</taxon>
        <taxon>Endomicrobiia</taxon>
        <taxon>Endomicrobiales</taxon>
        <taxon>Endomicrobiaceae</taxon>
        <taxon>Endomicrobium</taxon>
    </lineage>
</organism>
<dbReference type="InterPro" id="IPR036271">
    <property type="entry name" value="Tet_transcr_reg_TetR-rel_C_sf"/>
</dbReference>
<evidence type="ECO:0000256" key="3">
    <source>
        <dbReference type="ARBA" id="ARBA00023163"/>
    </source>
</evidence>
<dbReference type="STRING" id="1408281.Epro_0979"/>
<dbReference type="PRINTS" id="PR00455">
    <property type="entry name" value="HTHTETR"/>
</dbReference>
<dbReference type="Gene3D" id="1.10.357.10">
    <property type="entry name" value="Tetracycline Repressor, domain 2"/>
    <property type="match status" value="1"/>
</dbReference>
<dbReference type="PANTHER" id="PTHR47506">
    <property type="entry name" value="TRANSCRIPTIONAL REGULATORY PROTEIN"/>
    <property type="match status" value="1"/>
</dbReference>